<dbReference type="OrthoDB" id="9794313at2"/>
<organism evidence="6 7">
    <name type="scientific">Lentilactobacillus curieae</name>
    <dbReference type="NCBI Taxonomy" id="1138822"/>
    <lineage>
        <taxon>Bacteria</taxon>
        <taxon>Bacillati</taxon>
        <taxon>Bacillota</taxon>
        <taxon>Bacilli</taxon>
        <taxon>Lactobacillales</taxon>
        <taxon>Lactobacillaceae</taxon>
        <taxon>Lentilactobacillus</taxon>
    </lineage>
</organism>
<dbReference type="InterPro" id="IPR011034">
    <property type="entry name" value="Formyl_transferase-like_C_sf"/>
</dbReference>
<gene>
    <name evidence="6" type="ORF">PL11_005140</name>
</gene>
<dbReference type="KEGG" id="lcu:PL11_005140"/>
<evidence type="ECO:0000256" key="4">
    <source>
        <dbReference type="ARBA" id="ARBA00023204"/>
    </source>
</evidence>
<dbReference type="HAMAP" id="MF_00527">
    <property type="entry name" value="3MGH"/>
    <property type="match status" value="1"/>
</dbReference>
<evidence type="ECO:0000313" key="7">
    <source>
        <dbReference type="Proteomes" id="UP000030361"/>
    </source>
</evidence>
<comment type="similarity">
    <text evidence="1 5">Belongs to the DNA glycosylase MPG family.</text>
</comment>
<dbReference type="PANTHER" id="PTHR10429">
    <property type="entry name" value="DNA-3-METHYLADENINE GLYCOSYLASE"/>
    <property type="match status" value="1"/>
</dbReference>
<dbReference type="GO" id="GO:0003677">
    <property type="term" value="F:DNA binding"/>
    <property type="evidence" value="ECO:0007669"/>
    <property type="project" value="InterPro"/>
</dbReference>
<dbReference type="CDD" id="cd00540">
    <property type="entry name" value="AAG"/>
    <property type="match status" value="1"/>
</dbReference>
<keyword evidence="7" id="KW-1185">Reference proteome</keyword>
<dbReference type="InterPro" id="IPR003180">
    <property type="entry name" value="MPG"/>
</dbReference>
<evidence type="ECO:0000313" key="6">
    <source>
        <dbReference type="EMBL" id="AQW21357.1"/>
    </source>
</evidence>
<sequence>MTIHNFYDSDTTDQIAKKMLGTLLTYDSPNGLVGGRIVETEAYMGERDSAAHAFNGKRTASNEPLYGPPGTIYIYSIHGRYLLDVATQAKDVPQGVLIRAIQPTIGQEIMYHNRPKHGVELTNGPGKLMGALGIEDKLMNFQIIGDDKLKIDIDNRLEPRQIKTSGRIGVSKGDWTDKPLRYYVSHNPYVSGLTKAEVNIAHFGWK</sequence>
<reference evidence="6 7" key="1">
    <citation type="journal article" date="2015" name="Genome Announc.">
        <title>Genome Sequence of Lactobacillus curieae CCTCC M 2011381T, a Novel Producer of Gamma-aminobutyric Acid.</title>
        <authorList>
            <person name="Wang Y."/>
            <person name="Wang Y."/>
            <person name="Lang C."/>
            <person name="Wei D."/>
            <person name="Xu P."/>
            <person name="Xie J."/>
        </authorList>
    </citation>
    <scope>NUCLEOTIDE SEQUENCE [LARGE SCALE GENOMIC DNA]</scope>
    <source>
        <strain evidence="6 7">CCTCC M 2011381</strain>
    </source>
</reference>
<dbReference type="SUPFAM" id="SSF50486">
    <property type="entry name" value="FMT C-terminal domain-like"/>
    <property type="match status" value="1"/>
</dbReference>
<dbReference type="EMBL" id="CP018906">
    <property type="protein sequence ID" value="AQW21357.1"/>
    <property type="molecule type" value="Genomic_DNA"/>
</dbReference>
<dbReference type="GO" id="GO:0006284">
    <property type="term" value="P:base-excision repair"/>
    <property type="evidence" value="ECO:0007669"/>
    <property type="project" value="InterPro"/>
</dbReference>
<dbReference type="PANTHER" id="PTHR10429:SF0">
    <property type="entry name" value="DNA-3-METHYLADENINE GLYCOSYLASE"/>
    <property type="match status" value="1"/>
</dbReference>
<dbReference type="Proteomes" id="UP000030361">
    <property type="component" value="Chromosome"/>
</dbReference>
<keyword evidence="2 5" id="KW-0227">DNA damage</keyword>
<dbReference type="RefSeq" id="WP_035167807.1">
    <property type="nucleotide sequence ID" value="NZ_CP018906.1"/>
</dbReference>
<keyword evidence="3 5" id="KW-0378">Hydrolase</keyword>
<evidence type="ECO:0000256" key="5">
    <source>
        <dbReference type="HAMAP-Rule" id="MF_00527"/>
    </source>
</evidence>
<evidence type="ECO:0000256" key="3">
    <source>
        <dbReference type="ARBA" id="ARBA00022801"/>
    </source>
</evidence>
<proteinExistence type="inferred from homology"/>
<evidence type="ECO:0000256" key="2">
    <source>
        <dbReference type="ARBA" id="ARBA00022763"/>
    </source>
</evidence>
<dbReference type="FunFam" id="3.10.300.10:FF:000001">
    <property type="entry name" value="Putative 3-methyladenine DNA glycosylase"/>
    <property type="match status" value="1"/>
</dbReference>
<dbReference type="GO" id="GO:0003905">
    <property type="term" value="F:alkylbase DNA N-glycosylase activity"/>
    <property type="evidence" value="ECO:0007669"/>
    <property type="project" value="InterPro"/>
</dbReference>
<protein>
    <recommendedName>
        <fullName evidence="5">Putative 3-methyladenine DNA glycosylase</fullName>
        <ecNumber evidence="5">3.2.2.-</ecNumber>
    </recommendedName>
</protein>
<accession>A0A1S6QID1</accession>
<dbReference type="Pfam" id="PF02245">
    <property type="entry name" value="Pur_DNA_glyco"/>
    <property type="match status" value="1"/>
</dbReference>
<dbReference type="EC" id="3.2.2.-" evidence="5"/>
<dbReference type="InterPro" id="IPR036995">
    <property type="entry name" value="MPG_sf"/>
</dbReference>
<dbReference type="AlphaFoldDB" id="A0A1S6QID1"/>
<dbReference type="NCBIfam" id="TIGR00567">
    <property type="entry name" value="3mg"/>
    <property type="match status" value="1"/>
</dbReference>
<evidence type="ECO:0000256" key="1">
    <source>
        <dbReference type="ARBA" id="ARBA00009232"/>
    </source>
</evidence>
<dbReference type="eggNOG" id="COG2094">
    <property type="taxonomic scope" value="Bacteria"/>
</dbReference>
<name>A0A1S6QID1_9LACO</name>
<dbReference type="Gene3D" id="3.10.300.10">
    <property type="entry name" value="Methylpurine-DNA glycosylase (MPG)"/>
    <property type="match status" value="1"/>
</dbReference>
<keyword evidence="4 5" id="KW-0234">DNA repair</keyword>